<organism evidence="3 4">
    <name type="scientific">Malus domestica</name>
    <name type="common">Apple</name>
    <name type="synonym">Pyrus malus</name>
    <dbReference type="NCBI Taxonomy" id="3750"/>
    <lineage>
        <taxon>Eukaryota</taxon>
        <taxon>Viridiplantae</taxon>
        <taxon>Streptophyta</taxon>
        <taxon>Embryophyta</taxon>
        <taxon>Tracheophyta</taxon>
        <taxon>Spermatophyta</taxon>
        <taxon>Magnoliopsida</taxon>
        <taxon>eudicotyledons</taxon>
        <taxon>Gunneridae</taxon>
        <taxon>Pentapetalae</taxon>
        <taxon>rosids</taxon>
        <taxon>fabids</taxon>
        <taxon>Rosales</taxon>
        <taxon>Rosaceae</taxon>
        <taxon>Amygdaloideae</taxon>
        <taxon>Maleae</taxon>
        <taxon>Malus</taxon>
    </lineage>
</organism>
<feature type="compositionally biased region" description="Polar residues" evidence="2">
    <location>
        <begin position="609"/>
        <end position="626"/>
    </location>
</feature>
<accession>A0A498HKF4</accession>
<protein>
    <recommendedName>
        <fullName evidence="5">Fe2OG dioxygenase domain-containing protein</fullName>
    </recommendedName>
</protein>
<feature type="compositionally biased region" description="Polar residues" evidence="2">
    <location>
        <begin position="686"/>
        <end position="698"/>
    </location>
</feature>
<dbReference type="GO" id="GO:0032451">
    <property type="term" value="F:demethylase activity"/>
    <property type="evidence" value="ECO:0007669"/>
    <property type="project" value="InterPro"/>
</dbReference>
<dbReference type="InterPro" id="IPR044842">
    <property type="entry name" value="ALKBH9B/ALKBH10B-like"/>
</dbReference>
<keyword evidence="4" id="KW-1185">Reference proteome</keyword>
<evidence type="ECO:0000313" key="3">
    <source>
        <dbReference type="EMBL" id="RXH70382.1"/>
    </source>
</evidence>
<feature type="compositionally biased region" description="Basic and acidic residues" evidence="2">
    <location>
        <begin position="654"/>
        <end position="665"/>
    </location>
</feature>
<evidence type="ECO:0000256" key="2">
    <source>
        <dbReference type="SAM" id="MobiDB-lite"/>
    </source>
</evidence>
<comment type="similarity">
    <text evidence="1">Belongs to the alkB family.</text>
</comment>
<dbReference type="GO" id="GO:0003729">
    <property type="term" value="F:mRNA binding"/>
    <property type="evidence" value="ECO:0007669"/>
    <property type="project" value="InterPro"/>
</dbReference>
<evidence type="ECO:0000313" key="4">
    <source>
        <dbReference type="Proteomes" id="UP000290289"/>
    </source>
</evidence>
<dbReference type="EMBL" id="RDQH01000342">
    <property type="protein sequence ID" value="RXH70382.1"/>
    <property type="molecule type" value="Genomic_DNA"/>
</dbReference>
<dbReference type="PANTHER" id="PTHR31447">
    <property type="entry name" value="HYDROXYPROLINE-RICH GLYCOPROTEIN FAMILY PROTEIN-RELATED"/>
    <property type="match status" value="1"/>
</dbReference>
<dbReference type="SUPFAM" id="SSF51197">
    <property type="entry name" value="Clavaminate synthase-like"/>
    <property type="match status" value="1"/>
</dbReference>
<evidence type="ECO:0008006" key="5">
    <source>
        <dbReference type="Google" id="ProtNLM"/>
    </source>
</evidence>
<dbReference type="InterPro" id="IPR037151">
    <property type="entry name" value="AlkB-like_sf"/>
</dbReference>
<dbReference type="Proteomes" id="UP000290289">
    <property type="component" value="Chromosome 16"/>
</dbReference>
<feature type="compositionally biased region" description="Polar residues" evidence="2">
    <location>
        <begin position="487"/>
        <end position="497"/>
    </location>
</feature>
<dbReference type="PANTHER" id="PTHR31447:SF0">
    <property type="entry name" value="HYDROXYPROLINE-RICH GLYCOPROTEIN FAMILY PROTEIN"/>
    <property type="match status" value="1"/>
</dbReference>
<dbReference type="STRING" id="3750.A0A498HKF4"/>
<dbReference type="AlphaFoldDB" id="A0A498HKF4"/>
<feature type="region of interest" description="Disordered" evidence="2">
    <location>
        <begin position="170"/>
        <end position="222"/>
    </location>
</feature>
<feature type="region of interest" description="Disordered" evidence="2">
    <location>
        <begin position="487"/>
        <end position="531"/>
    </location>
</feature>
<feature type="compositionally biased region" description="Basic and acidic residues" evidence="2">
    <location>
        <begin position="170"/>
        <end position="215"/>
    </location>
</feature>
<name>A0A498HKF4_MALDO</name>
<gene>
    <name evidence="3" type="ORF">DVH24_007638</name>
</gene>
<comment type="caution">
    <text evidence="3">The sequence shown here is derived from an EMBL/GenBank/DDBJ whole genome shotgun (WGS) entry which is preliminary data.</text>
</comment>
<reference evidence="3 4" key="1">
    <citation type="submission" date="2018-10" db="EMBL/GenBank/DDBJ databases">
        <title>A high-quality apple genome assembly.</title>
        <authorList>
            <person name="Hu J."/>
        </authorList>
    </citation>
    <scope>NUCLEOTIDE SEQUENCE [LARGE SCALE GENOMIC DNA]</scope>
    <source>
        <strain evidence="4">cv. HFTH1</strain>
        <tissue evidence="3">Young leaf</tissue>
    </source>
</reference>
<feature type="region of interest" description="Disordered" evidence="2">
    <location>
        <begin position="591"/>
        <end position="698"/>
    </location>
</feature>
<evidence type="ECO:0000256" key="1">
    <source>
        <dbReference type="ARBA" id="ARBA00007879"/>
    </source>
</evidence>
<proteinExistence type="inferred from homology"/>
<dbReference type="GO" id="GO:0006402">
    <property type="term" value="P:mRNA catabolic process"/>
    <property type="evidence" value="ECO:0007669"/>
    <property type="project" value="InterPro"/>
</dbReference>
<sequence length="698" mass="75251">MPSGNVVLSDKMQFPSGGGGAAVGGGEIHQHPRQWLPDERDGFISWLRGEFAAANTIIDSLCHHLRAVGDPGEYDVVIGCIQQRRCNWNPVLHMQQYFSVAEVIYALQHVAWRRQHMQYDPVKVGTKEYKRSASGFNKDQQRAEHFKEGHNFRTEVHSYDGNSSGLVASEKVERGSDVAEEVKPHGEVGKLDDKGLAPAGEKKDALTKPQEDSRLRSSGNSQQTIYCNLEPEVAVGDGCTSISKENESHSIQIQIAQQNLPVVPKTFVGNELIDGKTVNVVDGLKLFEGLLGDTEVSKLVSLANDLRVAGKRGQFQGEFNNPLYKKLVVDSSQTYVVSKRPMRGHGREMIQLGLPVTDAPSEDEISAGTSKGMLQITLDVIDRLVGMQVTTVKPDSCIIDFYNEGDHSHPHIWPPWFGRPVCVLLLTECDMTFGRVLVSDHPGDYRGALKLSLTPGSLLLLQGKSTDFAKHAIPSIRKQRILVTFTKSQPKKSTMSDGQRFPGPTPAQSSHWGPASGRSPSHIRHPAGPNHYAAVPTTGVLPAPSIRSQLPPPNGIQPLFVPAPVGPAIPFATAVPMPPVSAGWAAAPRHPPPRIPLPGTGVFLPPPGSGNSSAPQQLPYSATQKSPAVEIPPQIEKESGSAKSNHSPMPSPRGKSDGKAERHECNGSADGTGSGRAVVEEEDQNSDSMTASNQAGAV</sequence>
<dbReference type="Gene3D" id="2.60.120.590">
    <property type="entry name" value="Alpha-ketoglutarate-dependent dioxygenase AlkB-like"/>
    <property type="match status" value="1"/>
</dbReference>